<sequence length="1280" mass="143480">MDGLAPVEKRVMLTHSNSCRANFVDTGQACTQISSTLTEFHPKKIPISLNLPAACKLLAELLHRLNQHVDYLGPPRPGINETVQLLALYRYEKLWLPLAAEHKLYAGAPIDVHWIWLAHMLNPLCYRQDCQHITGRLVEHRLVSHRKSKQMINKARTLWQSRYPGDPFDFDPNRTGYRHLIDSWNSKNNLNRMSCDLLTTAQTSPHFFYQVSLPHFQQREFLKDAVRRYRQFLHVRKLFFFIVQAPSNPPTAEALLNTADLDYLPNDIELAWRAHLFHPRIYARDTSCTFGKILSHPCNPLECTMFSRFSDLGFFPKHQDHVNSTGPTILNFPNLWMKHFPDQPLIKPGCLNRGSSSRGKLNDLDNLSAYKLATKCTQVTINRVSARLRTDLEKFAIRIQQHGLTMTECELPSGTGNCMVSLHPPGRLWTLAHADQAVARFTMVTGASDQISVELVDKRGWLCPTNTLLGSGVLKLTKAIENFVGAEPTDRELSCVLQLDDQWNNSQGSLSEQKCAKNKTTAAYQQNGRKSETPDCSKCSPSTAHSQSSTQKKPSISFGISINPPVKHVVHLRVQVGLPIVCSLPPPNEQKSSLGYRIWGPVPNARWFTLSDGHHFEQNGLPFETNTSLSCDACFSSKLKDASQRRRSLVLVHRIVNHLNEHVLSVRVLHNVDERLSVVQVYSGDQLLSVGHVVGLEQLPEIGSRYRFRASEQRSDEANKNAKLKISKKYLEAVLKSVLRKSLRTAGTHENEMRRGYSEERLSSDSLRSGNQSEIWGLNSELEERAMLVKDSKGDRCLVIGRWTGFRRFPQSDLYGGVTMATAGGPTNATLPTSSTHGNGGYLSLRIIWLDTADFKNVHVQVPDSMNNYSMILREASVNMKTGEIHISKDCNEIAQNVCLAFCCGVLHVLCQPRILAQETTMVMTPTDCVQGGSPNDEINALNRSSDNLADDYDLDMPTTMSTSTSFDSVVPTAHEIDSQRVERVDNVHMPTVSLDNVKLQWKVDHRPPGDWCSEIADLVDLGEGKSDAAENTKGGGKEFPLKVHGLATCQVVTSTNRHGSSAESSPNIYTTRDLTQYIKEVYAFRKTDQLLASYGRPSSTKRGIPASLTFVMCRAAGLPIDALIPSVQLLREHDRCVVQTHPLLLQNTLTPTCSPQVSSNGRIHIPSDSLSNREFIRYKATRCNGSVPFSPNPNPGYVTQQQDQQPTIFVTQPTNQSRGQCERVRQTLPPQTCPTCKRKTDGPLVWRLKDFYDLFYLELPDICSGCVYGCQFCNGTSLF</sequence>
<feature type="compositionally biased region" description="Basic and acidic residues" evidence="1">
    <location>
        <begin position="747"/>
        <end position="763"/>
    </location>
</feature>
<dbReference type="AlphaFoldDB" id="A0AAV2T9B2"/>
<feature type="region of interest" description="Disordered" evidence="1">
    <location>
        <begin position="524"/>
        <end position="556"/>
    </location>
</feature>
<organism evidence="2 3">
    <name type="scientific">Calicophoron daubneyi</name>
    <name type="common">Rumen fluke</name>
    <name type="synonym">Paramphistomum daubneyi</name>
    <dbReference type="NCBI Taxonomy" id="300641"/>
    <lineage>
        <taxon>Eukaryota</taxon>
        <taxon>Metazoa</taxon>
        <taxon>Spiralia</taxon>
        <taxon>Lophotrochozoa</taxon>
        <taxon>Platyhelminthes</taxon>
        <taxon>Trematoda</taxon>
        <taxon>Digenea</taxon>
        <taxon>Plagiorchiida</taxon>
        <taxon>Pronocephalata</taxon>
        <taxon>Paramphistomoidea</taxon>
        <taxon>Paramphistomidae</taxon>
        <taxon>Calicophoron</taxon>
    </lineage>
</organism>
<feature type="region of interest" description="Disordered" evidence="1">
    <location>
        <begin position="746"/>
        <end position="770"/>
    </location>
</feature>
<name>A0AAV2T9B2_CALDB</name>
<dbReference type="Pfam" id="PF07173">
    <property type="entry name" value="GRDP-like"/>
    <property type="match status" value="1"/>
</dbReference>
<feature type="compositionally biased region" description="Polar residues" evidence="1">
    <location>
        <begin position="539"/>
        <end position="556"/>
    </location>
</feature>
<dbReference type="EMBL" id="CAXLJL010000112">
    <property type="protein sequence ID" value="CAL5131908.1"/>
    <property type="molecule type" value="Genomic_DNA"/>
</dbReference>
<dbReference type="PANTHER" id="PTHR34365">
    <property type="entry name" value="ENOLASE (DUF1399)"/>
    <property type="match status" value="1"/>
</dbReference>
<protein>
    <submittedName>
        <fullName evidence="2">Uncharacterized protein</fullName>
    </submittedName>
</protein>
<dbReference type="Proteomes" id="UP001497525">
    <property type="component" value="Unassembled WGS sequence"/>
</dbReference>
<accession>A0AAV2T9B2</accession>
<proteinExistence type="predicted"/>
<evidence type="ECO:0000313" key="3">
    <source>
        <dbReference type="Proteomes" id="UP001497525"/>
    </source>
</evidence>
<evidence type="ECO:0000256" key="1">
    <source>
        <dbReference type="SAM" id="MobiDB-lite"/>
    </source>
</evidence>
<evidence type="ECO:0000313" key="2">
    <source>
        <dbReference type="EMBL" id="CAL5131908.1"/>
    </source>
</evidence>
<reference evidence="2" key="1">
    <citation type="submission" date="2024-06" db="EMBL/GenBank/DDBJ databases">
        <authorList>
            <person name="Liu X."/>
            <person name="Lenzi L."/>
            <person name="Haldenby T S."/>
            <person name="Uol C."/>
        </authorList>
    </citation>
    <scope>NUCLEOTIDE SEQUENCE</scope>
</reference>
<dbReference type="InterPro" id="IPR009836">
    <property type="entry name" value="GRDP-like"/>
</dbReference>
<dbReference type="PANTHER" id="PTHR34365:SF7">
    <property type="entry name" value="GLYCINE-RICH DOMAIN-CONTAINING PROTEIN 1"/>
    <property type="match status" value="1"/>
</dbReference>
<gene>
    <name evidence="2" type="ORF">CDAUBV1_LOCUS4442</name>
</gene>
<comment type="caution">
    <text evidence="2">The sequence shown here is derived from an EMBL/GenBank/DDBJ whole genome shotgun (WGS) entry which is preliminary data.</text>
</comment>